<feature type="region of interest" description="Disordered" evidence="1">
    <location>
        <begin position="89"/>
        <end position="110"/>
    </location>
</feature>
<sequence length="110" mass="11483">MGAHGRPSGWVRTVGRRGGWGRTVGLSTVGLTHTGDVVCAVINVVGHVGDHDRATVCARRPVERWPCAFGAPSNGGRVRSVPVERRPRALAAVERRSPATDLSPAGAAKA</sequence>
<proteinExistence type="predicted"/>
<organism evidence="2">
    <name type="scientific">Actinoplanes campanulatus</name>
    <dbReference type="NCBI Taxonomy" id="113559"/>
    <lineage>
        <taxon>Bacteria</taxon>
        <taxon>Bacillati</taxon>
        <taxon>Actinomycetota</taxon>
        <taxon>Actinomycetes</taxon>
        <taxon>Micromonosporales</taxon>
        <taxon>Micromonosporaceae</taxon>
        <taxon>Actinoplanes</taxon>
    </lineage>
</organism>
<reference evidence="2" key="1">
    <citation type="submission" date="2021-01" db="EMBL/GenBank/DDBJ databases">
        <title>Whole genome shotgun sequence of Actinoplanes capillaceus NBRC 16408.</title>
        <authorList>
            <person name="Komaki H."/>
            <person name="Tamura T."/>
        </authorList>
    </citation>
    <scope>NUCLEOTIDE SEQUENCE [LARGE SCALE GENOMIC DNA]</scope>
    <source>
        <strain evidence="2">NBRC 16408</strain>
    </source>
</reference>
<feature type="compositionally biased region" description="Basic and acidic residues" evidence="1">
    <location>
        <begin position="89"/>
        <end position="98"/>
    </location>
</feature>
<name>A0ABQ3WIL3_9ACTN</name>
<evidence type="ECO:0000313" key="2">
    <source>
        <dbReference type="EMBL" id="GID46083.1"/>
    </source>
</evidence>
<comment type="caution">
    <text evidence="2">The sequence shown here is derived from an EMBL/GenBank/DDBJ whole genome shotgun (WGS) entry which is preliminary data.</text>
</comment>
<protein>
    <submittedName>
        <fullName evidence="2">Uncharacterized protein</fullName>
    </submittedName>
</protein>
<gene>
    <name evidence="2" type="ORF">Aca07nite_33580</name>
</gene>
<dbReference type="EMBL" id="BOMF01000065">
    <property type="protein sequence ID" value="GID46083.1"/>
    <property type="molecule type" value="Genomic_DNA"/>
</dbReference>
<accession>A0ABQ3WIL3</accession>
<evidence type="ECO:0000256" key="1">
    <source>
        <dbReference type="SAM" id="MobiDB-lite"/>
    </source>
</evidence>